<dbReference type="InterPro" id="IPR041662">
    <property type="entry name" value="SusD-like_2"/>
</dbReference>
<dbReference type="SUPFAM" id="SSF48452">
    <property type="entry name" value="TPR-like"/>
    <property type="match status" value="1"/>
</dbReference>
<dbReference type="EMBL" id="JBBEUB010000006">
    <property type="protein sequence ID" value="MEJ2904219.1"/>
    <property type="molecule type" value="Genomic_DNA"/>
</dbReference>
<protein>
    <submittedName>
        <fullName evidence="2">SusD/RagB family nutrient-binding outer membrane lipoprotein</fullName>
    </submittedName>
</protein>
<keyword evidence="3" id="KW-1185">Reference proteome</keyword>
<evidence type="ECO:0000313" key="3">
    <source>
        <dbReference type="Proteomes" id="UP001378956"/>
    </source>
</evidence>
<dbReference type="RefSeq" id="WP_288882230.1">
    <property type="nucleotide sequence ID" value="NZ_CBFGNQ010000014.1"/>
</dbReference>
<dbReference type="Proteomes" id="UP001378956">
    <property type="component" value="Unassembled WGS sequence"/>
</dbReference>
<feature type="region of interest" description="Disordered" evidence="1">
    <location>
        <begin position="420"/>
        <end position="445"/>
    </location>
</feature>
<name>A0ABU8NPN4_9SPHI</name>
<sequence length="471" mass="53037">MKKINKSVLFVAATVFLFSGCNKFDESINRDTNNPTVASGTQLIANSELSLPTLSSSPQGEYYAQFLSEALYPDLSLYNNVNFSFYTLYTGPLQNLESVLTSPSLVPSEGPISNQLAVAKILKAYFFWHITDRWGDVPFSEALKGKNNYTPAYDTQQSIYNSLFKLLDEANSQIVAGDISNDIVYNGNMERWKKLGNTLHLLIALRLSKIDPNTGKVEFNKALAAGIMESNEDNLVYKHLANAANENYWYDQISNQNRKWWALSKPLVDYIKPLDDPRLKVYGDANKVGDYTGLEFGLVEGVDKKDPSLLGLAIRKQDAPVYLVTFAQALFAKAEAAKMNWIPGADVEAKTNYDMGIEQSVRQWNNDDISGLAKMKAHAEIQYNPANGLKQIAYQRWVHLFMNGFEAWAEWRRTGYPELSSPVGNPAKAIPRRQAYPTEESSNNKAHYSEAIQRQFNGTDDLTGRLWWDKP</sequence>
<dbReference type="Gene3D" id="1.25.40.390">
    <property type="match status" value="1"/>
</dbReference>
<accession>A0ABU8NPN4</accession>
<keyword evidence="2" id="KW-0449">Lipoprotein</keyword>
<gene>
    <name evidence="2" type="ORF">WAE58_17390</name>
</gene>
<organism evidence="2 3">
    <name type="scientific">Pedobacter panaciterrae</name>
    <dbReference type="NCBI Taxonomy" id="363849"/>
    <lineage>
        <taxon>Bacteria</taxon>
        <taxon>Pseudomonadati</taxon>
        <taxon>Bacteroidota</taxon>
        <taxon>Sphingobacteriia</taxon>
        <taxon>Sphingobacteriales</taxon>
        <taxon>Sphingobacteriaceae</taxon>
        <taxon>Pedobacter</taxon>
    </lineage>
</organism>
<reference evidence="2 3" key="1">
    <citation type="submission" date="2024-03" db="EMBL/GenBank/DDBJ databases">
        <title>Sequence of Lycoming College Course Isolates.</title>
        <authorList>
            <person name="Plotts O."/>
            <person name="Newman J."/>
        </authorList>
    </citation>
    <scope>NUCLEOTIDE SEQUENCE [LARGE SCALE GENOMIC DNA]</scope>
    <source>
        <strain evidence="2 3">CJB-3</strain>
    </source>
</reference>
<evidence type="ECO:0000256" key="1">
    <source>
        <dbReference type="SAM" id="MobiDB-lite"/>
    </source>
</evidence>
<evidence type="ECO:0000313" key="2">
    <source>
        <dbReference type="EMBL" id="MEJ2904219.1"/>
    </source>
</evidence>
<dbReference type="Pfam" id="PF12771">
    <property type="entry name" value="SusD-like_2"/>
    <property type="match status" value="1"/>
</dbReference>
<comment type="caution">
    <text evidence="2">The sequence shown here is derived from an EMBL/GenBank/DDBJ whole genome shotgun (WGS) entry which is preliminary data.</text>
</comment>
<dbReference type="InterPro" id="IPR011990">
    <property type="entry name" value="TPR-like_helical_dom_sf"/>
</dbReference>
<proteinExistence type="predicted"/>
<dbReference type="PROSITE" id="PS51257">
    <property type="entry name" value="PROKAR_LIPOPROTEIN"/>
    <property type="match status" value="1"/>
</dbReference>